<sequence length="566" mass="64771">MERTVPSTASGEIALYLRTIYSLLRSTEKVQIRALEEVHLATNSSLHPDARKPTPDTSAFIYSLLRLPECISEVQTVILGQSLQVFTRHGYPDVDKWQQVTARARRRRCYFNHRDTLACLIASRSDIDDLIPTLTAFQIEWNKLHRLLQGRPADISWERLVNEPALSQELASLLKINEEDLERLRAVWGTRFAVNLQRIAHRACNISVRLLSGSLIEYRRATRAWWENIVRTHPELLEKPVYFISSNTHSVANLLSGYALSKREELIRFLNQEQFSDWLDEWHSIEQRQSLGEENFLYYILKKYQQTSKGRYTLKEQLEYEKERGIYRIPSGNYFDIEAQVIRLSALNSANFDPRIRAGNMDYLKQSNALILNIDYPLGLGAYNLLALIAEYVEPILGVYVMGKAATLNGRLGDVMIPNVVQDEHSQNTYLFQNCFSASDVAPYLIFGTVLDNQKAVSVFGTFLQNAQIMDVVYREGYTDVEMEAGPYLSAIYEMTHPKRHPVNEIVSLYNLPFDVGILHYASDTPLSKGKNLGAGTLSYFGMDSTYATTIAILRRIFSNERARLA</sequence>
<comment type="caution">
    <text evidence="1">The sequence shown here is derived from an EMBL/GenBank/DDBJ whole genome shotgun (WGS) entry which is preliminary data.</text>
</comment>
<organism evidence="1 2">
    <name type="scientific">Thermanaerothrix solaris</name>
    <dbReference type="NCBI Taxonomy" id="3058434"/>
    <lineage>
        <taxon>Bacteria</taxon>
        <taxon>Bacillati</taxon>
        <taxon>Chloroflexota</taxon>
        <taxon>Anaerolineae</taxon>
        <taxon>Anaerolineales</taxon>
        <taxon>Anaerolineaceae</taxon>
        <taxon>Thermanaerothrix</taxon>
    </lineage>
</organism>
<dbReference type="Pfam" id="PF21850">
    <property type="entry name" value="DUF6909"/>
    <property type="match status" value="1"/>
</dbReference>
<accession>A0ABU3NJG8</accession>
<gene>
    <name evidence="1" type="ORF">QYE77_01885</name>
</gene>
<evidence type="ECO:0000313" key="2">
    <source>
        <dbReference type="Proteomes" id="UP001254165"/>
    </source>
</evidence>
<protein>
    <submittedName>
        <fullName evidence="1">Uncharacterized protein</fullName>
    </submittedName>
</protein>
<name>A0ABU3NJG8_9CHLR</name>
<dbReference type="Proteomes" id="UP001254165">
    <property type="component" value="Unassembled WGS sequence"/>
</dbReference>
<reference evidence="1 2" key="1">
    <citation type="submission" date="2023-07" db="EMBL/GenBank/DDBJ databases">
        <title>Novel species of Thermanaerothrix with wide hydrolytic capabilities.</title>
        <authorList>
            <person name="Zayulina K.S."/>
            <person name="Podosokorskaya O.A."/>
            <person name="Elcheninov A.G."/>
        </authorList>
    </citation>
    <scope>NUCLEOTIDE SEQUENCE [LARGE SCALE GENOMIC DNA]</scope>
    <source>
        <strain evidence="1 2">4228-RoL</strain>
    </source>
</reference>
<proteinExistence type="predicted"/>
<evidence type="ECO:0000313" key="1">
    <source>
        <dbReference type="EMBL" id="MDT8896999.1"/>
    </source>
</evidence>
<dbReference type="InterPro" id="IPR054204">
    <property type="entry name" value="DUF6909"/>
</dbReference>
<dbReference type="EMBL" id="JAUHMF010000001">
    <property type="protein sequence ID" value="MDT8896999.1"/>
    <property type="molecule type" value="Genomic_DNA"/>
</dbReference>
<keyword evidence="2" id="KW-1185">Reference proteome</keyword>
<dbReference type="RefSeq" id="WP_315623649.1">
    <property type="nucleotide sequence ID" value="NZ_JAUHMF010000001.1"/>
</dbReference>